<gene>
    <name evidence="1" type="ORF">FKW44_015637</name>
</gene>
<dbReference type="AlphaFoldDB" id="A0A7T8H0T4"/>
<reference evidence="2" key="1">
    <citation type="submission" date="2021-01" db="EMBL/GenBank/DDBJ databases">
        <title>Caligus Genome Assembly.</title>
        <authorList>
            <person name="Gallardo-Escarate C."/>
        </authorList>
    </citation>
    <scope>NUCLEOTIDE SEQUENCE [LARGE SCALE GENOMIC DNA]</scope>
</reference>
<proteinExistence type="predicted"/>
<evidence type="ECO:0000313" key="2">
    <source>
        <dbReference type="Proteomes" id="UP000595437"/>
    </source>
</evidence>
<dbReference type="Proteomes" id="UP000595437">
    <property type="component" value="Chromosome 10"/>
</dbReference>
<dbReference type="EMBL" id="CP045899">
    <property type="protein sequence ID" value="QQP41313.1"/>
    <property type="molecule type" value="Genomic_DNA"/>
</dbReference>
<evidence type="ECO:0000313" key="1">
    <source>
        <dbReference type="EMBL" id="QQP41313.1"/>
    </source>
</evidence>
<protein>
    <submittedName>
        <fullName evidence="1">Uncharacterized protein</fullName>
    </submittedName>
</protein>
<organism evidence="1 2">
    <name type="scientific">Caligus rogercresseyi</name>
    <name type="common">Sea louse</name>
    <dbReference type="NCBI Taxonomy" id="217165"/>
    <lineage>
        <taxon>Eukaryota</taxon>
        <taxon>Metazoa</taxon>
        <taxon>Ecdysozoa</taxon>
        <taxon>Arthropoda</taxon>
        <taxon>Crustacea</taxon>
        <taxon>Multicrustacea</taxon>
        <taxon>Hexanauplia</taxon>
        <taxon>Copepoda</taxon>
        <taxon>Siphonostomatoida</taxon>
        <taxon>Caligidae</taxon>
        <taxon>Caligus</taxon>
    </lineage>
</organism>
<accession>A0A7T8H0T4</accession>
<sequence>MNNLQTRLAAANKELEALRASSLVAAVHTPVLAAAAHLPPLTSLDISVKLRRSSLTRE</sequence>
<name>A0A7T8H0T4_CALRO</name>
<keyword evidence="2" id="KW-1185">Reference proteome</keyword>